<accession>A0A1S8WY34</accession>
<gene>
    <name evidence="1" type="ORF">X801_04695</name>
</gene>
<keyword evidence="2" id="KW-1185">Reference proteome</keyword>
<protein>
    <submittedName>
        <fullName evidence="1">Uncharacterized protein</fullName>
    </submittedName>
</protein>
<dbReference type="InterPro" id="IPR036213">
    <property type="entry name" value="Calpain_III_sf"/>
</dbReference>
<name>A0A1S8WY34_OPIVI</name>
<evidence type="ECO:0000313" key="2">
    <source>
        <dbReference type="Proteomes" id="UP000243686"/>
    </source>
</evidence>
<organism evidence="1 2">
    <name type="scientific">Opisthorchis viverrini</name>
    <name type="common">Southeast Asian liver fluke</name>
    <dbReference type="NCBI Taxonomy" id="6198"/>
    <lineage>
        <taxon>Eukaryota</taxon>
        <taxon>Metazoa</taxon>
        <taxon>Spiralia</taxon>
        <taxon>Lophotrochozoa</taxon>
        <taxon>Platyhelminthes</taxon>
        <taxon>Trematoda</taxon>
        <taxon>Digenea</taxon>
        <taxon>Opisthorchiida</taxon>
        <taxon>Opisthorchiata</taxon>
        <taxon>Opisthorchiidae</taxon>
        <taxon>Opisthorchis</taxon>
    </lineage>
</organism>
<dbReference type="Proteomes" id="UP000243686">
    <property type="component" value="Unassembled WGS sequence"/>
</dbReference>
<dbReference type="AlphaFoldDB" id="A0A1S8WY34"/>
<reference evidence="1 2" key="1">
    <citation type="submission" date="2015-03" db="EMBL/GenBank/DDBJ databases">
        <title>Draft genome of the nematode, Opisthorchis viverrini.</title>
        <authorList>
            <person name="Mitreva M."/>
        </authorList>
    </citation>
    <scope>NUCLEOTIDE SEQUENCE [LARGE SCALE GENOMIC DNA]</scope>
    <source>
        <strain evidence="1">Khon Kaen</strain>
    </source>
</reference>
<sequence length="104" mass="11933">MSFKDFTRYFTKAEFCHLGPASGSFGSQTILEKRKRRWEMTQEEGEWVKYATAGGCRNYRGIRKPSGFLDKQLPEGRHTRVFSGYDSSERSAATHILAIDKGFE</sequence>
<proteinExistence type="predicted"/>
<dbReference type="SUPFAM" id="SSF49758">
    <property type="entry name" value="Calpain large subunit, middle domain (domain III)"/>
    <property type="match status" value="1"/>
</dbReference>
<evidence type="ECO:0000313" key="1">
    <source>
        <dbReference type="EMBL" id="OON19439.1"/>
    </source>
</evidence>
<dbReference type="EMBL" id="KV893300">
    <property type="protein sequence ID" value="OON19439.1"/>
    <property type="molecule type" value="Genomic_DNA"/>
</dbReference>